<accession>A0A7C9QUH9</accession>
<dbReference type="Proteomes" id="UP000480684">
    <property type="component" value="Unassembled WGS sequence"/>
</dbReference>
<evidence type="ECO:0000313" key="2">
    <source>
        <dbReference type="Proteomes" id="UP000480684"/>
    </source>
</evidence>
<reference evidence="1 2" key="1">
    <citation type="submission" date="2020-02" db="EMBL/GenBank/DDBJ databases">
        <authorList>
            <person name="Dziuba M."/>
            <person name="Kuznetsov B."/>
            <person name="Mardanov A."/>
            <person name="Ravin N."/>
            <person name="Grouzdev D."/>
        </authorList>
    </citation>
    <scope>NUCLEOTIDE SEQUENCE [LARGE SCALE GENOMIC DNA]</scope>
    <source>
        <strain evidence="1 2">SpK</strain>
    </source>
</reference>
<organism evidence="1 2">
    <name type="scientific">Magnetospirillum aberrantis SpK</name>
    <dbReference type="NCBI Taxonomy" id="908842"/>
    <lineage>
        <taxon>Bacteria</taxon>
        <taxon>Pseudomonadati</taxon>
        <taxon>Pseudomonadota</taxon>
        <taxon>Alphaproteobacteria</taxon>
        <taxon>Rhodospirillales</taxon>
        <taxon>Rhodospirillaceae</taxon>
        <taxon>Magnetospirillum</taxon>
    </lineage>
</organism>
<proteinExistence type="predicted"/>
<name>A0A7C9QUH9_9PROT</name>
<evidence type="ECO:0000313" key="1">
    <source>
        <dbReference type="EMBL" id="NFV81003.1"/>
    </source>
</evidence>
<sequence>MEISFRVGEGQMRLLAIFLAALTLTAAQPAWAYLETLPGDAEWPEIPDRAGIKAFLGKWLPQCNNGALLDAGDMTIHDDGRISYERDEIWPTGYRVIEETPYYVVALVRAPTFEPGKIKVAFWALRPLGKSFRPRGDTDMSTMGVNYCLIRADVPRAEAVWNFTDAELAEFWKTNKDCHPGLTRKTVADDYWGEGWSQKCYYAR</sequence>
<dbReference type="EMBL" id="JAAIYP010000038">
    <property type="protein sequence ID" value="NFV81003.1"/>
    <property type="molecule type" value="Genomic_DNA"/>
</dbReference>
<keyword evidence="2" id="KW-1185">Reference proteome</keyword>
<dbReference type="RefSeq" id="WP_163680232.1">
    <property type="nucleotide sequence ID" value="NZ_JAAIYP010000038.1"/>
</dbReference>
<dbReference type="AlphaFoldDB" id="A0A7C9QUH9"/>
<comment type="caution">
    <text evidence="1">The sequence shown here is derived from an EMBL/GenBank/DDBJ whole genome shotgun (WGS) entry which is preliminary data.</text>
</comment>
<protein>
    <submittedName>
        <fullName evidence="1">Uncharacterized protein</fullName>
    </submittedName>
</protein>
<gene>
    <name evidence="1" type="ORF">G4223_12870</name>
</gene>